<reference evidence="9 10" key="1">
    <citation type="submission" date="2018-06" db="EMBL/GenBank/DDBJ databases">
        <title>Genomic Encyclopedia of Type Strains, Phase IV (KMG-IV): sequencing the most valuable type-strain genomes for metagenomic binning, comparative biology and taxonomic classification.</title>
        <authorList>
            <person name="Goeker M."/>
        </authorList>
    </citation>
    <scope>NUCLEOTIDE SEQUENCE [LARGE SCALE GENOMIC DNA]</scope>
    <source>
        <strain evidence="9 10">DSM 18048</strain>
    </source>
</reference>
<dbReference type="GO" id="GO:0008993">
    <property type="term" value="F:rhamnulokinase activity"/>
    <property type="evidence" value="ECO:0007669"/>
    <property type="project" value="InterPro"/>
</dbReference>
<evidence type="ECO:0000259" key="7">
    <source>
        <dbReference type="Pfam" id="PF00370"/>
    </source>
</evidence>
<dbReference type="Proteomes" id="UP000248326">
    <property type="component" value="Unassembled WGS sequence"/>
</dbReference>
<feature type="domain" description="Carbohydrate kinase FGGY C-terminal" evidence="8">
    <location>
        <begin position="265"/>
        <end position="452"/>
    </location>
</feature>
<dbReference type="InterPro" id="IPR013449">
    <property type="entry name" value="Rhamnulokinase"/>
</dbReference>
<dbReference type="InterPro" id="IPR000577">
    <property type="entry name" value="Carb_kinase_FGGY"/>
</dbReference>
<dbReference type="PANTHER" id="PTHR43095:SF5">
    <property type="entry name" value="XYLULOSE KINASE"/>
    <property type="match status" value="1"/>
</dbReference>
<evidence type="ECO:0000259" key="8">
    <source>
        <dbReference type="Pfam" id="PF02782"/>
    </source>
</evidence>
<comment type="similarity">
    <text evidence="1">Belongs to the FGGY kinase family.</text>
</comment>
<keyword evidence="5" id="KW-0067">ATP-binding</keyword>
<dbReference type="PIRSF" id="PIRSF000538">
    <property type="entry name" value="GlpK"/>
    <property type="match status" value="1"/>
</dbReference>
<dbReference type="EMBL" id="QJSX01000025">
    <property type="protein sequence ID" value="PYE49000.1"/>
    <property type="molecule type" value="Genomic_DNA"/>
</dbReference>
<sequence>MSADAWHVAVDLGASGGRVAMGRVVDGQLDIEMLHRFPNGPVLVPWRGQARLYWDVLGLWKEVLHGLALAGRRAASLGGRVVSVGVDSWAVDFALLDADGVLLDGVHHYRSARNDGVMKRAFETHPADVLYAKTGVQFLPFNTLYQLLASKHDAPGVLARARTLLMVPDLLHFWLSGRAVCERTNASTTQFYDPRTRQWSSEVLRAFDLPEGILPDIVEPGADLGELLPVIAEATGLHGARVIAPASHDTASAVVAAPLTDENAAYISSGTWSLVGAELSRPVLSKEALEANFTNEGGVDGTTRFLKNVMGLWIVQECRRAWADVDFATLANEAEVAEGGAIVDVDDPRFLPPGDDMPERVKALCRETRQRVPETRGEIARVVFESLAATYARVLGELERVTGRTVSTVHVVGGGSLNRPLCQWTANATRKTVVAGPIDATLVGNLLLQARASGTSGAVTPREVVARTFAVHVYEPANSAVRA</sequence>
<keyword evidence="3" id="KW-0547">Nucleotide-binding</keyword>
<evidence type="ECO:0000313" key="9">
    <source>
        <dbReference type="EMBL" id="PYE49000.1"/>
    </source>
</evidence>
<dbReference type="GO" id="GO:0005524">
    <property type="term" value="F:ATP binding"/>
    <property type="evidence" value="ECO:0007669"/>
    <property type="project" value="UniProtKB-KW"/>
</dbReference>
<dbReference type="InterPro" id="IPR018484">
    <property type="entry name" value="FGGY_N"/>
</dbReference>
<keyword evidence="4 9" id="KW-0418">Kinase</keyword>
<dbReference type="SUPFAM" id="SSF53067">
    <property type="entry name" value="Actin-like ATPase domain"/>
    <property type="match status" value="2"/>
</dbReference>
<dbReference type="AlphaFoldDB" id="A0A318SGG4"/>
<dbReference type="CDD" id="cd07771">
    <property type="entry name" value="ASKHA_NBD_FGGY_RhaB-like"/>
    <property type="match status" value="1"/>
</dbReference>
<dbReference type="Pfam" id="PF02782">
    <property type="entry name" value="FGGY_C"/>
    <property type="match status" value="1"/>
</dbReference>
<dbReference type="GO" id="GO:0019301">
    <property type="term" value="P:rhamnose catabolic process"/>
    <property type="evidence" value="ECO:0007669"/>
    <property type="project" value="InterPro"/>
</dbReference>
<comment type="caution">
    <text evidence="9">The sequence shown here is derived from an EMBL/GenBank/DDBJ whole genome shotgun (WGS) entry which is preliminary data.</text>
</comment>
<keyword evidence="6" id="KW-0684">Rhamnose metabolism</keyword>
<gene>
    <name evidence="9" type="ORF">DES52_12517</name>
</gene>
<evidence type="ECO:0000256" key="1">
    <source>
        <dbReference type="ARBA" id="ARBA00009156"/>
    </source>
</evidence>
<name>A0A318SGG4_9DEIO</name>
<dbReference type="OrthoDB" id="9761504at2"/>
<dbReference type="Pfam" id="PF00370">
    <property type="entry name" value="FGGY_N"/>
    <property type="match status" value="1"/>
</dbReference>
<dbReference type="InterPro" id="IPR018485">
    <property type="entry name" value="FGGY_C"/>
</dbReference>
<evidence type="ECO:0000256" key="4">
    <source>
        <dbReference type="ARBA" id="ARBA00022777"/>
    </source>
</evidence>
<evidence type="ECO:0000256" key="5">
    <source>
        <dbReference type="ARBA" id="ARBA00022840"/>
    </source>
</evidence>
<dbReference type="Gene3D" id="3.30.420.40">
    <property type="match status" value="2"/>
</dbReference>
<keyword evidence="10" id="KW-1185">Reference proteome</keyword>
<accession>A0A318SGG4</accession>
<evidence type="ECO:0000256" key="3">
    <source>
        <dbReference type="ARBA" id="ARBA00022741"/>
    </source>
</evidence>
<proteinExistence type="inferred from homology"/>
<evidence type="ECO:0000313" key="10">
    <source>
        <dbReference type="Proteomes" id="UP000248326"/>
    </source>
</evidence>
<evidence type="ECO:0000256" key="6">
    <source>
        <dbReference type="ARBA" id="ARBA00023308"/>
    </source>
</evidence>
<dbReference type="PANTHER" id="PTHR43095">
    <property type="entry name" value="SUGAR KINASE"/>
    <property type="match status" value="1"/>
</dbReference>
<evidence type="ECO:0000256" key="2">
    <source>
        <dbReference type="ARBA" id="ARBA00022679"/>
    </source>
</evidence>
<keyword evidence="2" id="KW-0808">Transferase</keyword>
<protein>
    <submittedName>
        <fullName evidence="9">Rhamnulokinase</fullName>
    </submittedName>
</protein>
<feature type="domain" description="Carbohydrate kinase FGGY N-terminal" evidence="7">
    <location>
        <begin position="50"/>
        <end position="255"/>
    </location>
</feature>
<organism evidence="9 10">
    <name type="scientific">Deinococcus yavapaiensis KR-236</name>
    <dbReference type="NCBI Taxonomy" id="694435"/>
    <lineage>
        <taxon>Bacteria</taxon>
        <taxon>Thermotogati</taxon>
        <taxon>Deinococcota</taxon>
        <taxon>Deinococci</taxon>
        <taxon>Deinococcales</taxon>
        <taxon>Deinococcaceae</taxon>
        <taxon>Deinococcus</taxon>
    </lineage>
</organism>
<dbReference type="InterPro" id="IPR050406">
    <property type="entry name" value="FGGY_Carb_Kinase"/>
</dbReference>
<dbReference type="InterPro" id="IPR043129">
    <property type="entry name" value="ATPase_NBD"/>
</dbReference>
<dbReference type="RefSeq" id="WP_110888762.1">
    <property type="nucleotide sequence ID" value="NZ_QJSX01000025.1"/>
</dbReference>